<dbReference type="EMBL" id="CM017877">
    <property type="protein sequence ID" value="KAG1346820.1"/>
    <property type="molecule type" value="Genomic_DNA"/>
</dbReference>
<accession>A0A8K0IBC7</accession>
<name>A0A8K0IBC7_COCNU</name>
<dbReference type="Proteomes" id="UP000797356">
    <property type="component" value="Chromosome 6"/>
</dbReference>
<proteinExistence type="predicted"/>
<gene>
    <name evidence="2" type="ORF">COCNU_06G006490</name>
</gene>
<organism evidence="2 3">
    <name type="scientific">Cocos nucifera</name>
    <name type="common">Coconut palm</name>
    <dbReference type="NCBI Taxonomy" id="13894"/>
    <lineage>
        <taxon>Eukaryota</taxon>
        <taxon>Viridiplantae</taxon>
        <taxon>Streptophyta</taxon>
        <taxon>Embryophyta</taxon>
        <taxon>Tracheophyta</taxon>
        <taxon>Spermatophyta</taxon>
        <taxon>Magnoliopsida</taxon>
        <taxon>Liliopsida</taxon>
        <taxon>Arecaceae</taxon>
        <taxon>Arecoideae</taxon>
        <taxon>Cocoseae</taxon>
        <taxon>Attaleinae</taxon>
        <taxon>Cocos</taxon>
    </lineage>
</organism>
<keyword evidence="3" id="KW-1185">Reference proteome</keyword>
<evidence type="ECO:0000313" key="3">
    <source>
        <dbReference type="Proteomes" id="UP000797356"/>
    </source>
</evidence>
<comment type="caution">
    <text evidence="2">The sequence shown here is derived from an EMBL/GenBank/DDBJ whole genome shotgun (WGS) entry which is preliminary data.</text>
</comment>
<evidence type="ECO:0000256" key="1">
    <source>
        <dbReference type="SAM" id="MobiDB-lite"/>
    </source>
</evidence>
<feature type="region of interest" description="Disordered" evidence="1">
    <location>
        <begin position="58"/>
        <end position="79"/>
    </location>
</feature>
<sequence>MLLSKGKRRQAVARSMDQSCMYSSSIDSSFCDSTSSDQLFTRHGSFWVILANIMGGTQASNKNSISDDGPSIRSKVSKY</sequence>
<protein>
    <submittedName>
        <fullName evidence="2">Uncharacterized protein</fullName>
    </submittedName>
</protein>
<evidence type="ECO:0000313" key="2">
    <source>
        <dbReference type="EMBL" id="KAG1346820.1"/>
    </source>
</evidence>
<reference evidence="2" key="2">
    <citation type="submission" date="2019-07" db="EMBL/GenBank/DDBJ databases">
        <authorList>
            <person name="Yang Y."/>
            <person name="Bocs S."/>
            <person name="Baudouin L."/>
        </authorList>
    </citation>
    <scope>NUCLEOTIDE SEQUENCE</scope>
    <source>
        <tissue evidence="2">Spear leaf of Hainan Tall coconut</tissue>
    </source>
</reference>
<reference evidence="2" key="1">
    <citation type="journal article" date="2017" name="Gigascience">
        <title>The genome draft of coconut (Cocos nucifera).</title>
        <authorList>
            <person name="Xiao Y."/>
            <person name="Xu P."/>
            <person name="Fan H."/>
            <person name="Baudouin L."/>
            <person name="Xia W."/>
            <person name="Bocs S."/>
            <person name="Xu J."/>
            <person name="Li Q."/>
            <person name="Guo A."/>
            <person name="Zhou L."/>
            <person name="Li J."/>
            <person name="Wu Y."/>
            <person name="Ma Z."/>
            <person name="Armero A."/>
            <person name="Issali A.E."/>
            <person name="Liu N."/>
            <person name="Peng M."/>
            <person name="Yang Y."/>
        </authorList>
    </citation>
    <scope>NUCLEOTIDE SEQUENCE</scope>
    <source>
        <tissue evidence="2">Spear leaf of Hainan Tall coconut</tissue>
    </source>
</reference>
<dbReference type="AlphaFoldDB" id="A0A8K0IBC7"/>